<dbReference type="InParanoid" id="A0A409WZC1"/>
<sequence length="934" mass="106228">MSAQPSAEPSGSQTSPSTWIPPKIQPLTVKDIAEFRLLNIDQRDLGTLDFSSGKVTKTQDGDLFYSPNCSRPFEENIWPPPPFPLDPALSKIKEFKKPKWWSSPDTTYLAFIPEWLAIHTPPLDPLACDPPIRHNRQKGFFMDAKPLLQWNTLQKQLQKVAEDVQSTFRVPPQTRPFESALCCTGFFSTRKETQSRIELSRDWFGMWAALVSFNISVATLVTKDHLKDEDALPVWWQFLQNDTMHSQTFLSSLGSAGLGEPIGDGPVGVIINLLEPPEDQPTPDFYYFLGVPVWYPWGLKEMSQSINSTNLRRWAPPVEQLQKVATFFVVDPSDEKPWERWFQTCEKVRRERIAKETKKQKQQREGRERNHPVTKVKVFIWRRVDNVVQRFLAGPEDKLAAYGAKQKVYNSVANEWDCSTLFGDLEPEEERAIRLSDLMMPEQRHQTGTPDLAAGYEDLDQEMADYADFMGFPVQYPTEAPLEPTTSDITDSPSVALDPAPQQESAIPQEVERTEEGEIAESIPRPSAAAVLFQNLKGEYEWEEYELTDLLMKYFGFRPPSSIPENIQPPTEAPPRLLREVGAMHNLSVFKAPIATLAIRLWEFISEGKSSQGEPDYWDLHPTSNILRSSPRLRSFTHTKVPAPFQPRAENRPVPRTSANPPRRKKQKVNAGPAQPQMRDIWILETGTQQSDSDSWRLAVFDVLVVMMICRLPELLTQADILEELVNRGISCQVLQPYQGITLSLPAPVVSIPIRSGNYIFTQDDVVTYKAQARALLQNPRIARGAVLAGGILWRVALLFRVSIADVLHGQRESGNRSFAYPSTTPSYRFVGLHPQEGQVLCGLYHWYTKSPHPDKCSFLPLPETWKANICSPFWTPYHEDKFSTWMAHLDEVEAHQPQAQQHWANALRPSSTSRRAFKNVTEKSMELWGTLQG</sequence>
<organism evidence="2 3">
    <name type="scientific">Panaeolus cyanescens</name>
    <dbReference type="NCBI Taxonomy" id="181874"/>
    <lineage>
        <taxon>Eukaryota</taxon>
        <taxon>Fungi</taxon>
        <taxon>Dikarya</taxon>
        <taxon>Basidiomycota</taxon>
        <taxon>Agaricomycotina</taxon>
        <taxon>Agaricomycetes</taxon>
        <taxon>Agaricomycetidae</taxon>
        <taxon>Agaricales</taxon>
        <taxon>Agaricineae</taxon>
        <taxon>Galeropsidaceae</taxon>
        <taxon>Panaeolus</taxon>
    </lineage>
</organism>
<evidence type="ECO:0000256" key="1">
    <source>
        <dbReference type="SAM" id="MobiDB-lite"/>
    </source>
</evidence>
<name>A0A409WZC1_9AGAR</name>
<dbReference type="Proteomes" id="UP000284842">
    <property type="component" value="Unassembled WGS sequence"/>
</dbReference>
<comment type="caution">
    <text evidence="2">The sequence shown here is derived from an EMBL/GenBank/DDBJ whole genome shotgun (WGS) entry which is preliminary data.</text>
</comment>
<feature type="compositionally biased region" description="Polar residues" evidence="1">
    <location>
        <begin position="484"/>
        <end position="493"/>
    </location>
</feature>
<dbReference type="AlphaFoldDB" id="A0A409WZC1"/>
<feature type="region of interest" description="Disordered" evidence="1">
    <location>
        <begin position="638"/>
        <end position="675"/>
    </location>
</feature>
<evidence type="ECO:0000313" key="3">
    <source>
        <dbReference type="Proteomes" id="UP000284842"/>
    </source>
</evidence>
<feature type="region of interest" description="Disordered" evidence="1">
    <location>
        <begin position="1"/>
        <end position="23"/>
    </location>
</feature>
<dbReference type="EMBL" id="NHTK01004969">
    <property type="protein sequence ID" value="PPQ83874.1"/>
    <property type="molecule type" value="Genomic_DNA"/>
</dbReference>
<dbReference type="OrthoDB" id="3270336at2759"/>
<evidence type="ECO:0000313" key="2">
    <source>
        <dbReference type="EMBL" id="PPQ83874.1"/>
    </source>
</evidence>
<feature type="region of interest" description="Disordered" evidence="1">
    <location>
        <begin position="483"/>
        <end position="519"/>
    </location>
</feature>
<feature type="compositionally biased region" description="Polar residues" evidence="1">
    <location>
        <begin position="1"/>
        <end position="18"/>
    </location>
</feature>
<protein>
    <submittedName>
        <fullName evidence="2">Uncharacterized protein</fullName>
    </submittedName>
</protein>
<proteinExistence type="predicted"/>
<keyword evidence="3" id="KW-1185">Reference proteome</keyword>
<reference evidence="2 3" key="1">
    <citation type="journal article" date="2018" name="Evol. Lett.">
        <title>Horizontal gene cluster transfer increased hallucinogenic mushroom diversity.</title>
        <authorList>
            <person name="Reynolds H.T."/>
            <person name="Vijayakumar V."/>
            <person name="Gluck-Thaler E."/>
            <person name="Korotkin H.B."/>
            <person name="Matheny P.B."/>
            <person name="Slot J.C."/>
        </authorList>
    </citation>
    <scope>NUCLEOTIDE SEQUENCE [LARGE SCALE GENOMIC DNA]</scope>
    <source>
        <strain evidence="2 3">2629</strain>
    </source>
</reference>
<dbReference type="STRING" id="181874.A0A409WZC1"/>
<gene>
    <name evidence="2" type="ORF">CVT24_006409</name>
</gene>
<accession>A0A409WZC1</accession>